<protein>
    <submittedName>
        <fullName evidence="2">Uncharacterized protein</fullName>
    </submittedName>
</protein>
<organism evidence="2 3">
    <name type="scientific">Taxus chinensis</name>
    <name type="common">Chinese yew</name>
    <name type="synonym">Taxus wallichiana var. chinensis</name>
    <dbReference type="NCBI Taxonomy" id="29808"/>
    <lineage>
        <taxon>Eukaryota</taxon>
        <taxon>Viridiplantae</taxon>
        <taxon>Streptophyta</taxon>
        <taxon>Embryophyta</taxon>
        <taxon>Tracheophyta</taxon>
        <taxon>Spermatophyta</taxon>
        <taxon>Pinopsida</taxon>
        <taxon>Pinidae</taxon>
        <taxon>Conifers II</taxon>
        <taxon>Cupressales</taxon>
        <taxon>Taxaceae</taxon>
        <taxon>Taxus</taxon>
    </lineage>
</organism>
<evidence type="ECO:0000313" key="3">
    <source>
        <dbReference type="Proteomes" id="UP000824469"/>
    </source>
</evidence>
<dbReference type="Proteomes" id="UP000824469">
    <property type="component" value="Unassembled WGS sequence"/>
</dbReference>
<dbReference type="GO" id="GO:0005634">
    <property type="term" value="C:nucleus"/>
    <property type="evidence" value="ECO:0007669"/>
    <property type="project" value="TreeGrafter"/>
</dbReference>
<feature type="region of interest" description="Disordered" evidence="1">
    <location>
        <begin position="149"/>
        <end position="172"/>
    </location>
</feature>
<proteinExistence type="predicted"/>
<evidence type="ECO:0000256" key="1">
    <source>
        <dbReference type="SAM" id="MobiDB-lite"/>
    </source>
</evidence>
<feature type="compositionally biased region" description="Polar residues" evidence="1">
    <location>
        <begin position="269"/>
        <end position="279"/>
    </location>
</feature>
<dbReference type="InterPro" id="IPR010770">
    <property type="entry name" value="Ecd"/>
</dbReference>
<feature type="region of interest" description="Disordered" evidence="1">
    <location>
        <begin position="231"/>
        <end position="279"/>
    </location>
</feature>
<dbReference type="EMBL" id="JAHRHJ020000010">
    <property type="protein sequence ID" value="KAH9297503.1"/>
    <property type="molecule type" value="Genomic_DNA"/>
</dbReference>
<gene>
    <name evidence="2" type="ORF">KI387_029185</name>
</gene>
<comment type="caution">
    <text evidence="2">The sequence shown here is derived from an EMBL/GenBank/DDBJ whole genome shotgun (WGS) entry which is preliminary data.</text>
</comment>
<dbReference type="AlphaFoldDB" id="A0AA38FCF3"/>
<accession>A0AA38FCF3</accession>
<dbReference type="Pfam" id="PF07093">
    <property type="entry name" value="SGT1"/>
    <property type="match status" value="1"/>
</dbReference>
<name>A0AA38FCF3_TAXCH</name>
<keyword evidence="3" id="KW-1185">Reference proteome</keyword>
<sequence>MMYYERSQYQSHVEDVEPGLDGFSDAKLKDNSNLKAAQNKDIGWEAFRKSLENKGYFRGLLEGSNEYRRLMDDALDYYRNTTLFSRTSTVMHAPVRCIDEILALPHSSADFVGLELPPSDNDMWLYNGEEDLNATLLEREKEMVLYEKERLRRKQSKNPKGDSTSSKNMDDFNLEDVAKNMHAFVEKMSSYEGAEVPVSDNSETVSLDMRKFLKEVKSAVGADTRTRGISSKEIHLDDSNCSSSDMDFDETESDSSGSVGLPETDERVSMTTDTEGPSDNFMNEYSDVLKEQLNNTTLAKSFIRTEDSSPVGDKNKVQLQTDVQGIEDDELMPVDVDFNLVQNLLDSFSSQQGMPGPASNLLGLMGLQLPDDSKNGK</sequence>
<feature type="non-terminal residue" evidence="2">
    <location>
        <position position="1"/>
    </location>
</feature>
<dbReference type="PANTHER" id="PTHR13060">
    <property type="entry name" value="SGT1 PROTEIN HSGT1 SUPPRESSOR OF GCR2"/>
    <property type="match status" value="1"/>
</dbReference>
<dbReference type="OMA" id="FIRTEDS"/>
<reference evidence="2 3" key="1">
    <citation type="journal article" date="2021" name="Nat. Plants">
        <title>The Taxus genome provides insights into paclitaxel biosynthesis.</title>
        <authorList>
            <person name="Xiong X."/>
            <person name="Gou J."/>
            <person name="Liao Q."/>
            <person name="Li Y."/>
            <person name="Zhou Q."/>
            <person name="Bi G."/>
            <person name="Li C."/>
            <person name="Du R."/>
            <person name="Wang X."/>
            <person name="Sun T."/>
            <person name="Guo L."/>
            <person name="Liang H."/>
            <person name="Lu P."/>
            <person name="Wu Y."/>
            <person name="Zhang Z."/>
            <person name="Ro D.K."/>
            <person name="Shang Y."/>
            <person name="Huang S."/>
            <person name="Yan J."/>
        </authorList>
    </citation>
    <scope>NUCLEOTIDE SEQUENCE [LARGE SCALE GENOMIC DNA]</scope>
    <source>
        <strain evidence="2">Ta-2019</strain>
    </source>
</reference>
<evidence type="ECO:0000313" key="2">
    <source>
        <dbReference type="EMBL" id="KAH9297503.1"/>
    </source>
</evidence>
<dbReference type="PANTHER" id="PTHR13060:SF0">
    <property type="entry name" value="PROTEIN ECDYSONELESS HOMOLOG"/>
    <property type="match status" value="1"/>
</dbReference>